<dbReference type="WBParaSite" id="SVE_0664800.1">
    <property type="protein sequence ID" value="SVE_0664800.1"/>
    <property type="gene ID" value="SVE_0664800"/>
</dbReference>
<protein>
    <submittedName>
        <fullName evidence="3">C2H2-type domain-containing protein</fullName>
    </submittedName>
</protein>
<feature type="compositionally biased region" description="Polar residues" evidence="1">
    <location>
        <begin position="903"/>
        <end position="914"/>
    </location>
</feature>
<dbReference type="Proteomes" id="UP000035680">
    <property type="component" value="Unassembled WGS sequence"/>
</dbReference>
<feature type="region of interest" description="Disordered" evidence="1">
    <location>
        <begin position="526"/>
        <end position="551"/>
    </location>
</feature>
<feature type="compositionally biased region" description="Low complexity" evidence="1">
    <location>
        <begin position="916"/>
        <end position="946"/>
    </location>
</feature>
<reference evidence="3" key="2">
    <citation type="submission" date="2015-08" db="UniProtKB">
        <authorList>
            <consortium name="WormBaseParasite"/>
        </authorList>
    </citation>
    <scope>IDENTIFICATION</scope>
</reference>
<evidence type="ECO:0000313" key="2">
    <source>
        <dbReference type="Proteomes" id="UP000035680"/>
    </source>
</evidence>
<evidence type="ECO:0000256" key="1">
    <source>
        <dbReference type="SAM" id="MobiDB-lite"/>
    </source>
</evidence>
<sequence length="978" mass="111476">MNLSIVHNENIRSLQSKANYLGRKLLNHPQIEGKKYETCYIHRHSPPKRLHNVLCSYRHMSPEENNYRPSNINKQRKVPKIPHIILSTLKVPSYPVRKTLTKNYVIKNGELQKKYSEEKIFNYTVNCTCNNKLKEENVNIKDILKLKYEVEDDFSKFLNHYYKCLQLIGELEKTNTNQILIEKKQENLCRNCFNKIFINSPKLSKSIQHEVSHKKSEDNNLKKYINKNHAKRKIARFEDIYKPKLEIEVPKLIDIGMNENGDEDVEDDEEEAEDYIWEDESISEMYRNSQKPIIPINQKIDTPINEVNHYINMAKHISSEENNIYSKRTSAGISTIREIEEYVTNEKVENNDNGLLNQYQTADRSFTEFINTPKQYISPIDKNSNNSTSSNDTLVQSVHSANSLKVNSSNLKKWDNIKLVTEPTVNNSSSFSSSKKSSKTSNKSIKSFISSDNNNHKNIYERTKEDVINYNKELHISKYQLTETTKNKMSLSYSNEIISQKSSSSKSIKKQKIMLVGKSQRQDSILSSLPNNLNDNVSSKNDKFQRSPPSLSIISPQQLQQTNKNIQLDPSENDISELDSLRSSSVNTFNGDELINDNHIITSDKKNSLKSGNNSYEVKKITNEFSLSSLSSLTIQNNTPSSLDKIDTSSSNDKKKDIRKNNFSPSKNHQQSPHFSNMINEEPKTVNSTSSSTNLSSLERVEDRTTKDDVKIEDKMPIYQNLKDSGKSISNLYGMEDDDNKEVNSTDVIETLDDTSKIISTSDNNNLSNTQSLINARNNIYLKEFKIKENEKLKENGNTSLNYKFNLIFNDKKINENSNLKDESLLSDISSISELENSIKNMRTDKNIKYENVIEKDNINEENGNLLVQNNMNNKVNFQKSPLLNDIDNVLNGDVDENNLSPLSTIESSNSSTAVKKLSNKSSSQLSNKNLSQLSSKCSSKSSKTSSSISTLLSKNLSNVSSSLSSLPSSATSFNEIK</sequence>
<feature type="compositionally biased region" description="Low complexity" evidence="1">
    <location>
        <begin position="687"/>
        <end position="698"/>
    </location>
</feature>
<reference evidence="2" key="1">
    <citation type="submission" date="2014-07" db="EMBL/GenBank/DDBJ databases">
        <authorList>
            <person name="Martin A.A"/>
            <person name="De Silva N."/>
        </authorList>
    </citation>
    <scope>NUCLEOTIDE SEQUENCE</scope>
</reference>
<feature type="region of interest" description="Disordered" evidence="1">
    <location>
        <begin position="903"/>
        <end position="946"/>
    </location>
</feature>
<dbReference type="STRING" id="75913.A0A0K0FCT3"/>
<feature type="compositionally biased region" description="Polar residues" evidence="1">
    <location>
        <begin position="661"/>
        <end position="679"/>
    </location>
</feature>
<evidence type="ECO:0000313" key="3">
    <source>
        <dbReference type="WBParaSite" id="SVE_0664800.1"/>
    </source>
</evidence>
<proteinExistence type="predicted"/>
<accession>A0A0K0FCT3</accession>
<feature type="compositionally biased region" description="Basic and acidic residues" evidence="1">
    <location>
        <begin position="644"/>
        <end position="660"/>
    </location>
</feature>
<dbReference type="AlphaFoldDB" id="A0A0K0FCT3"/>
<name>A0A0K0FCT3_STRVS</name>
<feature type="region of interest" description="Disordered" evidence="1">
    <location>
        <begin position="634"/>
        <end position="709"/>
    </location>
</feature>
<feature type="compositionally biased region" description="Basic and acidic residues" evidence="1">
    <location>
        <begin position="699"/>
        <end position="709"/>
    </location>
</feature>
<feature type="compositionally biased region" description="Polar residues" evidence="1">
    <location>
        <begin position="526"/>
        <end position="539"/>
    </location>
</feature>
<keyword evidence="2" id="KW-1185">Reference proteome</keyword>
<organism evidence="2 3">
    <name type="scientific">Strongyloides venezuelensis</name>
    <name type="common">Threadworm</name>
    <dbReference type="NCBI Taxonomy" id="75913"/>
    <lineage>
        <taxon>Eukaryota</taxon>
        <taxon>Metazoa</taxon>
        <taxon>Ecdysozoa</taxon>
        <taxon>Nematoda</taxon>
        <taxon>Chromadorea</taxon>
        <taxon>Rhabditida</taxon>
        <taxon>Tylenchina</taxon>
        <taxon>Panagrolaimomorpha</taxon>
        <taxon>Strongyloidoidea</taxon>
        <taxon>Strongyloididae</taxon>
        <taxon>Strongyloides</taxon>
    </lineage>
</organism>